<dbReference type="Proteomes" id="UP000663880">
    <property type="component" value="Unassembled WGS sequence"/>
</dbReference>
<keyword evidence="8" id="KW-0675">Receptor</keyword>
<proteinExistence type="predicted"/>
<keyword evidence="4 10" id="KW-0812">Transmembrane</keyword>
<evidence type="ECO:0000256" key="5">
    <source>
        <dbReference type="ARBA" id="ARBA00022725"/>
    </source>
</evidence>
<reference evidence="11" key="1">
    <citation type="submission" date="2021-02" db="EMBL/GenBank/DDBJ databases">
        <authorList>
            <person name="Steward A R."/>
        </authorList>
    </citation>
    <scope>NUCLEOTIDE SEQUENCE</scope>
</reference>
<organism evidence="11 12">
    <name type="scientific">Pieris macdunnoughi</name>
    <dbReference type="NCBI Taxonomy" id="345717"/>
    <lineage>
        <taxon>Eukaryota</taxon>
        <taxon>Metazoa</taxon>
        <taxon>Ecdysozoa</taxon>
        <taxon>Arthropoda</taxon>
        <taxon>Hexapoda</taxon>
        <taxon>Insecta</taxon>
        <taxon>Pterygota</taxon>
        <taxon>Neoptera</taxon>
        <taxon>Endopterygota</taxon>
        <taxon>Lepidoptera</taxon>
        <taxon>Glossata</taxon>
        <taxon>Ditrysia</taxon>
        <taxon>Papilionoidea</taxon>
        <taxon>Pieridae</taxon>
        <taxon>Pierinae</taxon>
        <taxon>Pieris</taxon>
    </lineage>
</organism>
<evidence type="ECO:0000256" key="9">
    <source>
        <dbReference type="ARBA" id="ARBA00023224"/>
    </source>
</evidence>
<evidence type="ECO:0008006" key="13">
    <source>
        <dbReference type="Google" id="ProtNLM"/>
    </source>
</evidence>
<gene>
    <name evidence="11" type="ORF">PMACD_LOCUS8051</name>
</gene>
<dbReference type="PANTHER" id="PTHR21137:SF35">
    <property type="entry name" value="ODORANT RECEPTOR 19A-RELATED"/>
    <property type="match status" value="1"/>
</dbReference>
<evidence type="ECO:0000256" key="1">
    <source>
        <dbReference type="ARBA" id="ARBA00004651"/>
    </source>
</evidence>
<evidence type="ECO:0000256" key="6">
    <source>
        <dbReference type="ARBA" id="ARBA00022989"/>
    </source>
</evidence>
<dbReference type="Pfam" id="PF02949">
    <property type="entry name" value="7tm_6"/>
    <property type="match status" value="1"/>
</dbReference>
<evidence type="ECO:0000256" key="2">
    <source>
        <dbReference type="ARBA" id="ARBA00022475"/>
    </source>
</evidence>
<sequence>MELGRYGNKKALLIFIQLFIKKEKIKEFVFKMEKEWRRDEDLSSKLTSVKRKLVKQTDLYIKSIYKVYFFNYLEKLETKKINGGVTQFGCDWTAVSCLSISIVCSIYLLNPLFMVLVNKFILHRNVSHTVALGLATPFNYEDNFLSYILLVIVEYRLAMIVAYELQCSQYFITISMDHLRVLFILIQDEFKEVICLPNDANKEKRFKETIQRHSRLLELLWDLNGTFGCLFAINYIFLSSTICFCVISACTDGSLEDLKTLCISILVIVNVFYCCRGGEYLVNSASEVSTAIYDAPWYELPNQYRKDLIFIISR</sequence>
<keyword evidence="9" id="KW-0807">Transducer</keyword>
<dbReference type="GO" id="GO:0005549">
    <property type="term" value="F:odorant binding"/>
    <property type="evidence" value="ECO:0007669"/>
    <property type="project" value="InterPro"/>
</dbReference>
<feature type="transmembrane region" description="Helical" evidence="10">
    <location>
        <begin position="88"/>
        <end position="109"/>
    </location>
</feature>
<keyword evidence="5" id="KW-0552">Olfaction</keyword>
<keyword evidence="2" id="KW-1003">Cell membrane</keyword>
<dbReference type="OrthoDB" id="6765072at2759"/>
<comment type="subcellular location">
    <subcellularLocation>
        <location evidence="1">Cell membrane</location>
        <topology evidence="1">Multi-pass membrane protein</topology>
    </subcellularLocation>
</comment>
<name>A0A821SYK1_9NEOP</name>
<comment type="caution">
    <text evidence="11">The sequence shown here is derived from an EMBL/GenBank/DDBJ whole genome shotgun (WGS) entry which is preliminary data.</text>
</comment>
<evidence type="ECO:0000256" key="7">
    <source>
        <dbReference type="ARBA" id="ARBA00023136"/>
    </source>
</evidence>
<accession>A0A821SYK1</accession>
<dbReference type="InterPro" id="IPR004117">
    <property type="entry name" value="7tm6_olfct_rcpt"/>
</dbReference>
<keyword evidence="12" id="KW-1185">Reference proteome</keyword>
<dbReference type="PANTHER" id="PTHR21137">
    <property type="entry name" value="ODORANT RECEPTOR"/>
    <property type="match status" value="1"/>
</dbReference>
<dbReference type="GO" id="GO:0007165">
    <property type="term" value="P:signal transduction"/>
    <property type="evidence" value="ECO:0007669"/>
    <property type="project" value="UniProtKB-KW"/>
</dbReference>
<keyword evidence="3" id="KW-0716">Sensory transduction</keyword>
<dbReference type="EMBL" id="CAJOBZ010000020">
    <property type="protein sequence ID" value="CAF4862710.1"/>
    <property type="molecule type" value="Genomic_DNA"/>
</dbReference>
<evidence type="ECO:0000256" key="10">
    <source>
        <dbReference type="SAM" id="Phobius"/>
    </source>
</evidence>
<dbReference type="GO" id="GO:0004984">
    <property type="term" value="F:olfactory receptor activity"/>
    <property type="evidence" value="ECO:0007669"/>
    <property type="project" value="InterPro"/>
</dbReference>
<evidence type="ECO:0000256" key="8">
    <source>
        <dbReference type="ARBA" id="ARBA00023170"/>
    </source>
</evidence>
<dbReference type="GO" id="GO:0005886">
    <property type="term" value="C:plasma membrane"/>
    <property type="evidence" value="ECO:0007669"/>
    <property type="project" value="UniProtKB-SubCell"/>
</dbReference>
<evidence type="ECO:0000256" key="4">
    <source>
        <dbReference type="ARBA" id="ARBA00022692"/>
    </source>
</evidence>
<evidence type="ECO:0000256" key="3">
    <source>
        <dbReference type="ARBA" id="ARBA00022606"/>
    </source>
</evidence>
<keyword evidence="7 10" id="KW-0472">Membrane</keyword>
<keyword evidence="6 10" id="KW-1133">Transmembrane helix</keyword>
<evidence type="ECO:0000313" key="11">
    <source>
        <dbReference type="EMBL" id="CAF4862710.1"/>
    </source>
</evidence>
<evidence type="ECO:0000313" key="12">
    <source>
        <dbReference type="Proteomes" id="UP000663880"/>
    </source>
</evidence>
<dbReference type="AlphaFoldDB" id="A0A821SYK1"/>
<protein>
    <recommendedName>
        <fullName evidence="13">Odorant receptor</fullName>
    </recommendedName>
</protein>